<keyword evidence="1" id="KW-0472">Membrane</keyword>
<accession>A0ABU3D765</accession>
<keyword evidence="1" id="KW-1133">Transmembrane helix</keyword>
<evidence type="ECO:0000313" key="3">
    <source>
        <dbReference type="EMBL" id="MDT0677384.1"/>
    </source>
</evidence>
<dbReference type="Proteomes" id="UP001262582">
    <property type="component" value="Unassembled WGS sequence"/>
</dbReference>
<dbReference type="InterPro" id="IPR036188">
    <property type="entry name" value="FAD/NAD-bd_sf"/>
</dbReference>
<evidence type="ECO:0000259" key="2">
    <source>
        <dbReference type="Pfam" id="PF01494"/>
    </source>
</evidence>
<dbReference type="PRINTS" id="PR00420">
    <property type="entry name" value="RNGMNOXGNASE"/>
</dbReference>
<feature type="domain" description="FAD-binding" evidence="2">
    <location>
        <begin position="4"/>
        <end position="294"/>
    </location>
</feature>
<dbReference type="InterPro" id="IPR002938">
    <property type="entry name" value="FAD-bd"/>
</dbReference>
<organism evidence="3 4">
    <name type="scientific">Autumnicola musiva</name>
    <dbReference type="NCBI Taxonomy" id="3075589"/>
    <lineage>
        <taxon>Bacteria</taxon>
        <taxon>Pseudomonadati</taxon>
        <taxon>Bacteroidota</taxon>
        <taxon>Flavobacteriia</taxon>
        <taxon>Flavobacteriales</taxon>
        <taxon>Flavobacteriaceae</taxon>
        <taxon>Autumnicola</taxon>
    </lineage>
</organism>
<name>A0ABU3D765_9FLAO</name>
<dbReference type="SUPFAM" id="SSF51905">
    <property type="entry name" value="FAD/NAD(P)-binding domain"/>
    <property type="match status" value="1"/>
</dbReference>
<dbReference type="EC" id="1.-.-.-" evidence="3"/>
<keyword evidence="4" id="KW-1185">Reference proteome</keyword>
<feature type="transmembrane region" description="Helical" evidence="1">
    <location>
        <begin position="6"/>
        <end position="32"/>
    </location>
</feature>
<dbReference type="PANTHER" id="PTHR42685:SF22">
    <property type="entry name" value="CONDITIONED MEDIUM FACTOR RECEPTOR 1"/>
    <property type="match status" value="1"/>
</dbReference>
<comment type="caution">
    <text evidence="3">The sequence shown here is derived from an EMBL/GenBank/DDBJ whole genome shotgun (WGS) entry which is preliminary data.</text>
</comment>
<gene>
    <name evidence="3" type="ORF">RM539_12430</name>
</gene>
<dbReference type="PANTHER" id="PTHR42685">
    <property type="entry name" value="GERANYLGERANYL DIPHOSPHATE REDUCTASE"/>
    <property type="match status" value="1"/>
</dbReference>
<protein>
    <submittedName>
        <fullName evidence="3">NAD(P)/FAD-dependent oxidoreductase</fullName>
        <ecNumber evidence="3">1.-.-.-</ecNumber>
    </submittedName>
</protein>
<dbReference type="InterPro" id="IPR050407">
    <property type="entry name" value="Geranylgeranyl_reductase"/>
</dbReference>
<dbReference type="Gene3D" id="3.50.50.60">
    <property type="entry name" value="FAD/NAD(P)-binding domain"/>
    <property type="match status" value="1"/>
</dbReference>
<evidence type="ECO:0000256" key="1">
    <source>
        <dbReference type="SAM" id="Phobius"/>
    </source>
</evidence>
<keyword evidence="3" id="KW-0560">Oxidoreductase</keyword>
<dbReference type="RefSeq" id="WP_311503723.1">
    <property type="nucleotide sequence ID" value="NZ_JAVRHK010000008.1"/>
</dbReference>
<keyword evidence="1" id="KW-0812">Transmembrane</keyword>
<sequence length="375" mass="42278">MRNADVAIIGGGLAGLTAAIHLAYSGLSVILIEKKEFPFHKVCGEYLSREILPYLNALDLDIFSLKPKQIQRLKFSTSNGNTVSSKLKMGGFGVSRYTLDNYLYEKAVERGTKVIQDTVTGVEYYNDNFIVECSEGVEVKARFVLGAYGKRSLMDKKLTRSFIQKKSGWLAVKAHYRCSEFDDSLVSLNNFKGGYCGLSRVENGNVNVCYLATYDSFKKYKNPDGYKENVLYTNPVLKSFFENAQPVFEKELTIAQVSFEKKSQVENHILMLGDAAGLIHPLCGNGMAMAIHSAKIASEVILDYYKMEKRSRKYIEASYKMKWDKLFKNRIITGNLLQKILLNPMLAEASQNMIRKMPFLLPEIIKRTHGKPVAA</sequence>
<dbReference type="EMBL" id="JAVRHK010000008">
    <property type="protein sequence ID" value="MDT0677384.1"/>
    <property type="molecule type" value="Genomic_DNA"/>
</dbReference>
<dbReference type="Pfam" id="PF01494">
    <property type="entry name" value="FAD_binding_3"/>
    <property type="match status" value="1"/>
</dbReference>
<reference evidence="3 4" key="1">
    <citation type="submission" date="2023-09" db="EMBL/GenBank/DDBJ databases">
        <authorList>
            <person name="Rey-Velasco X."/>
        </authorList>
    </citation>
    <scope>NUCLEOTIDE SEQUENCE [LARGE SCALE GENOMIC DNA]</scope>
    <source>
        <strain evidence="3 4">F117</strain>
    </source>
</reference>
<evidence type="ECO:0000313" key="4">
    <source>
        <dbReference type="Proteomes" id="UP001262582"/>
    </source>
</evidence>
<dbReference type="GO" id="GO:0016491">
    <property type="term" value="F:oxidoreductase activity"/>
    <property type="evidence" value="ECO:0007669"/>
    <property type="project" value="UniProtKB-KW"/>
</dbReference>
<proteinExistence type="predicted"/>